<keyword evidence="1" id="KW-0614">Plasmid</keyword>
<dbReference type="RefSeq" id="WP_338782476.1">
    <property type="nucleotide sequence ID" value="NZ_CP147409.1"/>
</dbReference>
<accession>A0ABZ2NMY1</accession>
<gene>
    <name evidence="1" type="ORF">WCV65_21195</name>
</gene>
<keyword evidence="2" id="KW-1185">Reference proteome</keyword>
<reference evidence="1 2" key="1">
    <citation type="submission" date="2024-02" db="EMBL/GenBank/DDBJ databases">
        <title>Seven novel Bacillus-like species.</title>
        <authorList>
            <person name="Liu G."/>
        </authorList>
    </citation>
    <scope>NUCLEOTIDE SEQUENCE [LARGE SCALE GENOMIC DNA]</scope>
    <source>
        <strain evidence="1 2">FJAT-52054</strain>
        <plasmid evidence="1 2">unnamed2</plasmid>
    </source>
</reference>
<proteinExistence type="predicted"/>
<dbReference type="Proteomes" id="UP001377337">
    <property type="component" value="Plasmid unnamed2"/>
</dbReference>
<evidence type="ECO:0000313" key="2">
    <source>
        <dbReference type="Proteomes" id="UP001377337"/>
    </source>
</evidence>
<evidence type="ECO:0008006" key="3">
    <source>
        <dbReference type="Google" id="ProtNLM"/>
    </source>
</evidence>
<sequence length="162" mass="18662">MSEKKGVNQTPEVSEAFKKAVQDLNLSSKISQQFAEFDRSSKVFFDDQMKQMERIQDYEAKKIAEEYEYKQSVLSALQGIEKNTAILTEMSMLLKENKDKQEEIFEIMVEILAIMKSSNEEEAKSRFTTVMEKITAFKDGSETLISLYGMAQQVYTVYQSLS</sequence>
<evidence type="ECO:0000313" key="1">
    <source>
        <dbReference type="EMBL" id="WXB99143.1"/>
    </source>
</evidence>
<dbReference type="EMBL" id="CP147409">
    <property type="protein sequence ID" value="WXB99143.1"/>
    <property type="molecule type" value="Genomic_DNA"/>
</dbReference>
<geneLocation type="plasmid" evidence="1 2">
    <name>unnamed2</name>
</geneLocation>
<organism evidence="1 2">
    <name type="scientific">Metabacillus sediminis</name>
    <dbReference type="NCBI Taxonomy" id="3117746"/>
    <lineage>
        <taxon>Bacteria</taxon>
        <taxon>Bacillati</taxon>
        <taxon>Bacillota</taxon>
        <taxon>Bacilli</taxon>
        <taxon>Bacillales</taxon>
        <taxon>Bacillaceae</taxon>
        <taxon>Metabacillus</taxon>
    </lineage>
</organism>
<name>A0ABZ2NMY1_9BACI</name>
<protein>
    <recommendedName>
        <fullName evidence="3">DUF1641 domain-containing protein</fullName>
    </recommendedName>
</protein>